<dbReference type="Proteomes" id="UP001396334">
    <property type="component" value="Unassembled WGS sequence"/>
</dbReference>
<name>A0ABR1ZCJ7_9ROSI</name>
<gene>
    <name evidence="1" type="ORF">V6N11_011962</name>
</gene>
<protein>
    <submittedName>
        <fullName evidence="1">Uncharacterized protein</fullName>
    </submittedName>
</protein>
<evidence type="ECO:0000313" key="2">
    <source>
        <dbReference type="Proteomes" id="UP001396334"/>
    </source>
</evidence>
<evidence type="ECO:0000313" key="1">
    <source>
        <dbReference type="EMBL" id="KAK8477997.1"/>
    </source>
</evidence>
<reference evidence="1 2" key="1">
    <citation type="journal article" date="2024" name="G3 (Bethesda)">
        <title>Genome assembly of Hibiscus sabdariffa L. provides insights into metabolisms of medicinal natural products.</title>
        <authorList>
            <person name="Kim T."/>
        </authorList>
    </citation>
    <scope>NUCLEOTIDE SEQUENCE [LARGE SCALE GENOMIC DNA]</scope>
    <source>
        <strain evidence="1">TK-2024</strain>
        <tissue evidence="1">Old leaves</tissue>
    </source>
</reference>
<dbReference type="EMBL" id="JBBPBN010001543">
    <property type="protein sequence ID" value="KAK8477997.1"/>
    <property type="molecule type" value="Genomic_DNA"/>
</dbReference>
<keyword evidence="2" id="KW-1185">Reference proteome</keyword>
<proteinExistence type="predicted"/>
<comment type="caution">
    <text evidence="1">The sequence shown here is derived from an EMBL/GenBank/DDBJ whole genome shotgun (WGS) entry which is preliminary data.</text>
</comment>
<sequence>MVGWVKINVDGAVWISDGSIVAIVRCEWEVVFRHVDGAFTSAADILATTMHGQHLGKVVFEHPPLHVHEIMI</sequence>
<accession>A0ABR1ZCJ7</accession>
<organism evidence="1 2">
    <name type="scientific">Hibiscus sabdariffa</name>
    <name type="common">roselle</name>
    <dbReference type="NCBI Taxonomy" id="183260"/>
    <lineage>
        <taxon>Eukaryota</taxon>
        <taxon>Viridiplantae</taxon>
        <taxon>Streptophyta</taxon>
        <taxon>Embryophyta</taxon>
        <taxon>Tracheophyta</taxon>
        <taxon>Spermatophyta</taxon>
        <taxon>Magnoliopsida</taxon>
        <taxon>eudicotyledons</taxon>
        <taxon>Gunneridae</taxon>
        <taxon>Pentapetalae</taxon>
        <taxon>rosids</taxon>
        <taxon>malvids</taxon>
        <taxon>Malvales</taxon>
        <taxon>Malvaceae</taxon>
        <taxon>Malvoideae</taxon>
        <taxon>Hibiscus</taxon>
    </lineage>
</organism>